<gene>
    <name evidence="2" type="ORF">B0F90DRAFT_1205660</name>
</gene>
<accession>A0AAD4LYJ5</accession>
<evidence type="ECO:0000259" key="1">
    <source>
        <dbReference type="Pfam" id="PF17109"/>
    </source>
</evidence>
<sequence length="176" mass="19208">MSSAHQPPPSSSNFQSILNAALKEYKKKTGKELTTHPLFAELQNCRSPDSILAVLQEQARIFDGSRGGNERLMMWLTPTVNILYSFSATLGEGVGLVFSPAKVIFAGIGVLLMAAKGVGSSQDALLSLFERIENFFKRLQAYTEVPPTAAMTHIIVKIMAEVLSILAIATKRLNRN</sequence>
<feature type="domain" description="Fungal STAND N-terminal Goodbye" evidence="1">
    <location>
        <begin position="19"/>
        <end position="142"/>
    </location>
</feature>
<proteinExistence type="predicted"/>
<evidence type="ECO:0000313" key="3">
    <source>
        <dbReference type="Proteomes" id="UP001203297"/>
    </source>
</evidence>
<keyword evidence="3" id="KW-1185">Reference proteome</keyword>
<dbReference type="InterPro" id="IPR031350">
    <property type="entry name" value="Goodbye_dom"/>
</dbReference>
<comment type="caution">
    <text evidence="2">The sequence shown here is derived from an EMBL/GenBank/DDBJ whole genome shotgun (WGS) entry which is preliminary data.</text>
</comment>
<dbReference type="AlphaFoldDB" id="A0AAD4LYJ5"/>
<reference evidence="2" key="1">
    <citation type="journal article" date="2022" name="New Phytol.">
        <title>Evolutionary transition to the ectomycorrhizal habit in the genomes of a hyperdiverse lineage of mushroom-forming fungi.</title>
        <authorList>
            <person name="Looney B."/>
            <person name="Miyauchi S."/>
            <person name="Morin E."/>
            <person name="Drula E."/>
            <person name="Courty P.E."/>
            <person name="Kohler A."/>
            <person name="Kuo A."/>
            <person name="LaButti K."/>
            <person name="Pangilinan J."/>
            <person name="Lipzen A."/>
            <person name="Riley R."/>
            <person name="Andreopoulos W."/>
            <person name="He G."/>
            <person name="Johnson J."/>
            <person name="Nolan M."/>
            <person name="Tritt A."/>
            <person name="Barry K.W."/>
            <person name="Grigoriev I.V."/>
            <person name="Nagy L.G."/>
            <person name="Hibbett D."/>
            <person name="Henrissat B."/>
            <person name="Matheny P.B."/>
            <person name="Labbe J."/>
            <person name="Martin F.M."/>
        </authorList>
    </citation>
    <scope>NUCLEOTIDE SEQUENCE</scope>
    <source>
        <strain evidence="2">BPL690</strain>
    </source>
</reference>
<name>A0AAD4LYJ5_9AGAM</name>
<evidence type="ECO:0000313" key="2">
    <source>
        <dbReference type="EMBL" id="KAI0295148.1"/>
    </source>
</evidence>
<dbReference type="EMBL" id="WTXG01000061">
    <property type="protein sequence ID" value="KAI0295148.1"/>
    <property type="molecule type" value="Genomic_DNA"/>
</dbReference>
<organism evidence="2 3">
    <name type="scientific">Multifurca ochricompacta</name>
    <dbReference type="NCBI Taxonomy" id="376703"/>
    <lineage>
        <taxon>Eukaryota</taxon>
        <taxon>Fungi</taxon>
        <taxon>Dikarya</taxon>
        <taxon>Basidiomycota</taxon>
        <taxon>Agaricomycotina</taxon>
        <taxon>Agaricomycetes</taxon>
        <taxon>Russulales</taxon>
        <taxon>Russulaceae</taxon>
        <taxon>Multifurca</taxon>
    </lineage>
</organism>
<protein>
    <recommendedName>
        <fullName evidence="1">Fungal STAND N-terminal Goodbye domain-containing protein</fullName>
    </recommendedName>
</protein>
<dbReference type="Pfam" id="PF17109">
    <property type="entry name" value="Goodbye"/>
    <property type="match status" value="1"/>
</dbReference>
<dbReference type="Proteomes" id="UP001203297">
    <property type="component" value="Unassembled WGS sequence"/>
</dbReference>